<keyword evidence="2" id="KW-1185">Reference proteome</keyword>
<proteinExistence type="predicted"/>
<evidence type="ECO:0000313" key="2">
    <source>
        <dbReference type="Proteomes" id="UP000605986"/>
    </source>
</evidence>
<reference evidence="1" key="1">
    <citation type="submission" date="2020-01" db="EMBL/GenBank/DDBJ databases">
        <title>Identification and distribution of gene clusters putatively required for synthesis of sphingolipid metabolism inhibitors in phylogenetically diverse species of the filamentous fungus Fusarium.</title>
        <authorList>
            <person name="Kim H.-S."/>
            <person name="Busman M."/>
            <person name="Brown D.W."/>
            <person name="Divon H."/>
            <person name="Uhlig S."/>
            <person name="Proctor R.H."/>
        </authorList>
    </citation>
    <scope>NUCLEOTIDE SEQUENCE</scope>
    <source>
        <strain evidence="1">NRRL 53441</strain>
    </source>
</reference>
<dbReference type="OrthoDB" id="4918924at2759"/>
<sequence>MAPQQFTGSSWNCPGEGWWPDSYVDEIITAGQEQVYKEGGGEKSEKGVFMAQFEGTTSKISDKAEMATLLDGIFRYSMPNCDLNPGYCVSQTRHYYYSYKTEVY</sequence>
<dbReference type="EMBL" id="JAADJG010000494">
    <property type="protein sequence ID" value="KAF4445917.1"/>
    <property type="molecule type" value="Genomic_DNA"/>
</dbReference>
<name>A0A8H4K8V7_9HYPO</name>
<evidence type="ECO:0000313" key="1">
    <source>
        <dbReference type="EMBL" id="KAF4445917.1"/>
    </source>
</evidence>
<dbReference type="AlphaFoldDB" id="A0A8H4K8V7"/>
<comment type="caution">
    <text evidence="1">The sequence shown here is derived from an EMBL/GenBank/DDBJ whole genome shotgun (WGS) entry which is preliminary data.</text>
</comment>
<gene>
    <name evidence="1" type="ORF">F53441_10388</name>
</gene>
<organism evidence="1 2">
    <name type="scientific">Fusarium austroafricanum</name>
    <dbReference type="NCBI Taxonomy" id="2364996"/>
    <lineage>
        <taxon>Eukaryota</taxon>
        <taxon>Fungi</taxon>
        <taxon>Dikarya</taxon>
        <taxon>Ascomycota</taxon>
        <taxon>Pezizomycotina</taxon>
        <taxon>Sordariomycetes</taxon>
        <taxon>Hypocreomycetidae</taxon>
        <taxon>Hypocreales</taxon>
        <taxon>Nectriaceae</taxon>
        <taxon>Fusarium</taxon>
        <taxon>Fusarium concolor species complex</taxon>
    </lineage>
</organism>
<dbReference type="Proteomes" id="UP000605986">
    <property type="component" value="Unassembled WGS sequence"/>
</dbReference>
<accession>A0A8H4K8V7</accession>
<protein>
    <submittedName>
        <fullName evidence="1">Uncharacterized protein</fullName>
    </submittedName>
</protein>